<sequence length="178" mass="19757">MHYGFGQPHDGIMQTGFIVPDLKAAIDHWVRDLKVGPWFVFDHFTGIDPIYRGGPSKADSTIAMSFAGHMNIELIQPLDDNPSVYKEFAESRGYGFHHYGLSTTRFDEEIEGYKAKGYELAFLAGVPTGGRVAYMENGVNQPGMVELIEYTDSTDEAFTAMYSAALTWDGSDPVRPFG</sequence>
<dbReference type="EMBL" id="VFIY01000018">
    <property type="protein sequence ID" value="TPD57348.1"/>
    <property type="molecule type" value="Genomic_DNA"/>
</dbReference>
<comment type="caution">
    <text evidence="1">The sequence shown here is derived from an EMBL/GenBank/DDBJ whole genome shotgun (WGS) entry which is preliminary data.</text>
</comment>
<dbReference type="RefSeq" id="WP_139941663.1">
    <property type="nucleotide sequence ID" value="NZ_JBHSYP010000005.1"/>
</dbReference>
<dbReference type="SUPFAM" id="SSF54593">
    <property type="entry name" value="Glyoxalase/Bleomycin resistance protein/Dihydroxybiphenyl dioxygenase"/>
    <property type="match status" value="1"/>
</dbReference>
<dbReference type="AlphaFoldDB" id="A0A501PAX9"/>
<keyword evidence="2" id="KW-1185">Reference proteome</keyword>
<accession>A0A501PAX9</accession>
<dbReference type="Pfam" id="PF13669">
    <property type="entry name" value="Glyoxalase_4"/>
    <property type="match status" value="1"/>
</dbReference>
<reference evidence="2" key="1">
    <citation type="submission" date="2019-06" db="EMBL/GenBank/DDBJ databases">
        <title>The complete genome of Emcibacter congregatus ZYLT.</title>
        <authorList>
            <person name="Zhao Z."/>
        </authorList>
    </citation>
    <scope>NUCLEOTIDE SEQUENCE [LARGE SCALE GENOMIC DNA]</scope>
    <source>
        <strain evidence="2">MCCC 1A06723</strain>
    </source>
</reference>
<proteinExistence type="predicted"/>
<dbReference type="Proteomes" id="UP000319148">
    <property type="component" value="Unassembled WGS sequence"/>
</dbReference>
<evidence type="ECO:0000313" key="1">
    <source>
        <dbReference type="EMBL" id="TPD57348.1"/>
    </source>
</evidence>
<evidence type="ECO:0000313" key="2">
    <source>
        <dbReference type="Proteomes" id="UP000319148"/>
    </source>
</evidence>
<name>A0A501PAX9_9PROT</name>
<dbReference type="Gene3D" id="3.10.180.10">
    <property type="entry name" value="2,3-Dihydroxybiphenyl 1,2-Dioxygenase, domain 1"/>
    <property type="match status" value="1"/>
</dbReference>
<dbReference type="InterPro" id="IPR029068">
    <property type="entry name" value="Glyas_Bleomycin-R_OHBP_Dase"/>
</dbReference>
<protein>
    <submittedName>
        <fullName evidence="1">VOC family protein</fullName>
    </submittedName>
</protein>
<organism evidence="1 2">
    <name type="scientific">Emcibacter nanhaiensis</name>
    <dbReference type="NCBI Taxonomy" id="1505037"/>
    <lineage>
        <taxon>Bacteria</taxon>
        <taxon>Pseudomonadati</taxon>
        <taxon>Pseudomonadota</taxon>
        <taxon>Alphaproteobacteria</taxon>
        <taxon>Emcibacterales</taxon>
        <taxon>Emcibacteraceae</taxon>
        <taxon>Emcibacter</taxon>
    </lineage>
</organism>
<dbReference type="OrthoDB" id="9792173at2"/>
<gene>
    <name evidence="1" type="ORF">FIV46_14570</name>
</gene>